<dbReference type="Proteomes" id="UP001060368">
    <property type="component" value="Chromosome"/>
</dbReference>
<evidence type="ECO:0000313" key="1">
    <source>
        <dbReference type="EMBL" id="UUX93564.1"/>
    </source>
</evidence>
<protein>
    <submittedName>
        <fullName evidence="1">Uncharacterized protein</fullName>
    </submittedName>
</protein>
<accession>A0A9E7PR87</accession>
<dbReference type="AlphaFoldDB" id="A0A9E7PR87"/>
<dbReference type="KEGG" id="mend:L6E24_05460"/>
<dbReference type="RefSeq" id="WP_257743702.1">
    <property type="nucleotide sequence ID" value="NZ_CP096115.1"/>
</dbReference>
<keyword evidence="2" id="KW-1185">Reference proteome</keyword>
<reference evidence="1" key="1">
    <citation type="submission" date="2022-04" db="EMBL/GenBank/DDBJ databases">
        <title>Complete genome of Methanoplanus endosymbiosus DSM 3599.</title>
        <authorList>
            <person name="Chen S.-C."/>
            <person name="You Y.-T."/>
            <person name="Zhou Y.-Z."/>
            <person name="Lai M.-C."/>
        </authorList>
    </citation>
    <scope>NUCLEOTIDE SEQUENCE</scope>
    <source>
        <strain evidence="1">DSM 3599</strain>
    </source>
</reference>
<dbReference type="EMBL" id="CP096115">
    <property type="protein sequence ID" value="UUX93564.1"/>
    <property type="molecule type" value="Genomic_DNA"/>
</dbReference>
<organism evidence="1 2">
    <name type="scientific">Methanoplanus endosymbiosus</name>
    <dbReference type="NCBI Taxonomy" id="33865"/>
    <lineage>
        <taxon>Archaea</taxon>
        <taxon>Methanobacteriati</taxon>
        <taxon>Methanobacteriota</taxon>
        <taxon>Stenosarchaea group</taxon>
        <taxon>Methanomicrobia</taxon>
        <taxon>Methanomicrobiales</taxon>
        <taxon>Methanomicrobiaceae</taxon>
        <taxon>Methanoplanus</taxon>
    </lineage>
</organism>
<proteinExistence type="predicted"/>
<evidence type="ECO:0000313" key="2">
    <source>
        <dbReference type="Proteomes" id="UP001060368"/>
    </source>
</evidence>
<name>A0A9E7PR87_9EURY</name>
<sequence>MPVLYNAEYTIPLTVNVSSSVACRIVTHELWFSGNTGDVRMFCNSF</sequence>
<dbReference type="GeneID" id="74307124"/>
<gene>
    <name evidence="1" type="ORF">L6E24_05460</name>
</gene>